<evidence type="ECO:0000259" key="8">
    <source>
        <dbReference type="Pfam" id="PF05198"/>
    </source>
</evidence>
<dbReference type="Gene3D" id="3.30.110.10">
    <property type="entry name" value="Translation initiation factor 3 (IF-3), C-terminal domain"/>
    <property type="match status" value="1"/>
</dbReference>
<dbReference type="NCBIfam" id="TIGR00168">
    <property type="entry name" value="infC"/>
    <property type="match status" value="1"/>
</dbReference>
<evidence type="ECO:0000256" key="6">
    <source>
        <dbReference type="RuleBase" id="RU000646"/>
    </source>
</evidence>
<feature type="domain" description="Translation initiation factor 3 C-terminal" evidence="7">
    <location>
        <begin position="87"/>
        <end position="169"/>
    </location>
</feature>
<dbReference type="PANTHER" id="PTHR10938">
    <property type="entry name" value="TRANSLATION INITIATION FACTOR IF-3"/>
    <property type="match status" value="1"/>
</dbReference>
<comment type="subunit">
    <text evidence="4 6">Monomer.</text>
</comment>
<dbReference type="InterPro" id="IPR019814">
    <property type="entry name" value="Translation_initiation_fac_3_N"/>
</dbReference>
<dbReference type="SUPFAM" id="SSF55200">
    <property type="entry name" value="Translation initiation factor IF3, C-terminal domain"/>
    <property type="match status" value="1"/>
</dbReference>
<dbReference type="InterPro" id="IPR036787">
    <property type="entry name" value="T_IF-3_N_sf"/>
</dbReference>
<evidence type="ECO:0000313" key="10">
    <source>
        <dbReference type="Proteomes" id="UP000316921"/>
    </source>
</evidence>
<dbReference type="HAMAP" id="MF_00080">
    <property type="entry name" value="IF_3"/>
    <property type="match status" value="1"/>
</dbReference>
<dbReference type="KEGG" id="pbap:Pla133_24360"/>
<dbReference type="Proteomes" id="UP000316921">
    <property type="component" value="Chromosome"/>
</dbReference>
<dbReference type="InterPro" id="IPR001288">
    <property type="entry name" value="Translation_initiation_fac_3"/>
</dbReference>
<dbReference type="PROSITE" id="PS00938">
    <property type="entry name" value="IF3"/>
    <property type="match status" value="1"/>
</dbReference>
<organism evidence="9 10">
    <name type="scientific">Engelhardtia mirabilis</name>
    <dbReference type="NCBI Taxonomy" id="2528011"/>
    <lineage>
        <taxon>Bacteria</taxon>
        <taxon>Pseudomonadati</taxon>
        <taxon>Planctomycetota</taxon>
        <taxon>Planctomycetia</taxon>
        <taxon>Planctomycetia incertae sedis</taxon>
        <taxon>Engelhardtia</taxon>
    </lineage>
</organism>
<sequence length="170" mass="19328">MASQNYRVNRQIRSREVRLIGADGEPVGVVSIDRAKVLAQEAGLDLVEVSPNARPPVCKVMDFGKFKYDQKKKERASGKKGRVVSGLKELRVRPAIDKHDLEYRLKNGRKFLEEGHKVQVVCIFRGRQMAHPEHGYDVMRTVARDLEDISKVESPPKMAGNRMTMMLAKR</sequence>
<proteinExistence type="inferred from homology"/>
<name>A0A518BK53_9BACT</name>
<dbReference type="InterPro" id="IPR019815">
    <property type="entry name" value="Translation_initiation_fac_3_C"/>
</dbReference>
<protein>
    <recommendedName>
        <fullName evidence="4 5">Translation initiation factor IF-3</fullName>
    </recommendedName>
</protein>
<comment type="similarity">
    <text evidence="1 4 6">Belongs to the IF-3 family.</text>
</comment>
<dbReference type="InterPro" id="IPR036788">
    <property type="entry name" value="T_IF-3_C_sf"/>
</dbReference>
<evidence type="ECO:0000256" key="4">
    <source>
        <dbReference type="HAMAP-Rule" id="MF_00080"/>
    </source>
</evidence>
<dbReference type="GO" id="GO:0032790">
    <property type="term" value="P:ribosome disassembly"/>
    <property type="evidence" value="ECO:0007669"/>
    <property type="project" value="TreeGrafter"/>
</dbReference>
<dbReference type="GO" id="GO:0003743">
    <property type="term" value="F:translation initiation factor activity"/>
    <property type="evidence" value="ECO:0007669"/>
    <property type="project" value="UniProtKB-UniRule"/>
</dbReference>
<comment type="function">
    <text evidence="4 6">IF-3 binds to the 30S ribosomal subunit and shifts the equilibrium between 70S ribosomes and their 50S and 30S subunits in favor of the free subunits, thus enhancing the availability of 30S subunits on which protein synthesis initiation begins.</text>
</comment>
<dbReference type="FunFam" id="3.10.20.80:FF:000001">
    <property type="entry name" value="Translation initiation factor IF-3"/>
    <property type="match status" value="1"/>
</dbReference>
<dbReference type="GO" id="GO:0043022">
    <property type="term" value="F:ribosome binding"/>
    <property type="evidence" value="ECO:0007669"/>
    <property type="project" value="UniProtKB-ARBA"/>
</dbReference>
<dbReference type="Pfam" id="PF05198">
    <property type="entry name" value="IF3_N"/>
    <property type="match status" value="1"/>
</dbReference>
<dbReference type="Pfam" id="PF00707">
    <property type="entry name" value="IF3_C"/>
    <property type="match status" value="1"/>
</dbReference>
<gene>
    <name evidence="4 9" type="primary">infC</name>
    <name evidence="9" type="ORF">Pla133_24360</name>
</gene>
<dbReference type="EMBL" id="CP036287">
    <property type="protein sequence ID" value="QDU67354.1"/>
    <property type="molecule type" value="Genomic_DNA"/>
</dbReference>
<keyword evidence="10" id="KW-1185">Reference proteome</keyword>
<dbReference type="SUPFAM" id="SSF54364">
    <property type="entry name" value="Translation initiation factor IF3, N-terminal domain"/>
    <property type="match status" value="1"/>
</dbReference>
<dbReference type="RefSeq" id="WP_145065432.1">
    <property type="nucleotide sequence ID" value="NZ_CP036287.1"/>
</dbReference>
<dbReference type="FunFam" id="3.30.110.10:FF:000001">
    <property type="entry name" value="Translation initiation factor IF-3"/>
    <property type="match status" value="1"/>
</dbReference>
<keyword evidence="4" id="KW-0963">Cytoplasm</keyword>
<comment type="subcellular location">
    <subcellularLocation>
        <location evidence="4 6">Cytoplasm</location>
    </subcellularLocation>
</comment>
<keyword evidence="3 4" id="KW-0648">Protein biosynthesis</keyword>
<accession>A0A518BK53</accession>
<evidence type="ECO:0000256" key="5">
    <source>
        <dbReference type="NCBIfam" id="TIGR00168"/>
    </source>
</evidence>
<evidence type="ECO:0000256" key="1">
    <source>
        <dbReference type="ARBA" id="ARBA00005439"/>
    </source>
</evidence>
<dbReference type="PANTHER" id="PTHR10938:SF0">
    <property type="entry name" value="TRANSLATION INITIATION FACTOR IF-3, MITOCHONDRIAL"/>
    <property type="match status" value="1"/>
</dbReference>
<feature type="domain" description="Translation initiation factor 3 N-terminal" evidence="8">
    <location>
        <begin position="8"/>
        <end position="76"/>
    </location>
</feature>
<evidence type="ECO:0000313" key="9">
    <source>
        <dbReference type="EMBL" id="QDU67354.1"/>
    </source>
</evidence>
<dbReference type="GO" id="GO:0005829">
    <property type="term" value="C:cytosol"/>
    <property type="evidence" value="ECO:0007669"/>
    <property type="project" value="TreeGrafter"/>
</dbReference>
<evidence type="ECO:0000259" key="7">
    <source>
        <dbReference type="Pfam" id="PF00707"/>
    </source>
</evidence>
<dbReference type="Gene3D" id="3.10.20.80">
    <property type="entry name" value="Translation initiation factor 3 (IF-3), N-terminal domain"/>
    <property type="match status" value="1"/>
</dbReference>
<reference evidence="9 10" key="1">
    <citation type="submission" date="2019-02" db="EMBL/GenBank/DDBJ databases">
        <title>Deep-cultivation of Planctomycetes and their phenomic and genomic characterization uncovers novel biology.</title>
        <authorList>
            <person name="Wiegand S."/>
            <person name="Jogler M."/>
            <person name="Boedeker C."/>
            <person name="Pinto D."/>
            <person name="Vollmers J."/>
            <person name="Rivas-Marin E."/>
            <person name="Kohn T."/>
            <person name="Peeters S.H."/>
            <person name="Heuer A."/>
            <person name="Rast P."/>
            <person name="Oberbeckmann S."/>
            <person name="Bunk B."/>
            <person name="Jeske O."/>
            <person name="Meyerdierks A."/>
            <person name="Storesund J.E."/>
            <person name="Kallscheuer N."/>
            <person name="Luecker S."/>
            <person name="Lage O.M."/>
            <person name="Pohl T."/>
            <person name="Merkel B.J."/>
            <person name="Hornburger P."/>
            <person name="Mueller R.-W."/>
            <person name="Bruemmer F."/>
            <person name="Labrenz M."/>
            <person name="Spormann A.M."/>
            <person name="Op den Camp H."/>
            <person name="Overmann J."/>
            <person name="Amann R."/>
            <person name="Jetten M.S.M."/>
            <person name="Mascher T."/>
            <person name="Medema M.H."/>
            <person name="Devos D.P."/>
            <person name="Kaster A.-K."/>
            <person name="Ovreas L."/>
            <person name="Rohde M."/>
            <person name="Galperin M.Y."/>
            <person name="Jogler C."/>
        </authorList>
    </citation>
    <scope>NUCLEOTIDE SEQUENCE [LARGE SCALE GENOMIC DNA]</scope>
    <source>
        <strain evidence="9 10">Pla133</strain>
    </source>
</reference>
<keyword evidence="2 4" id="KW-0396">Initiation factor</keyword>
<dbReference type="AlphaFoldDB" id="A0A518BK53"/>
<evidence type="ECO:0000256" key="2">
    <source>
        <dbReference type="ARBA" id="ARBA00022540"/>
    </source>
</evidence>
<dbReference type="GO" id="GO:0016020">
    <property type="term" value="C:membrane"/>
    <property type="evidence" value="ECO:0007669"/>
    <property type="project" value="TreeGrafter"/>
</dbReference>
<dbReference type="InterPro" id="IPR019813">
    <property type="entry name" value="Translation_initiation_fac3_CS"/>
</dbReference>
<evidence type="ECO:0000256" key="3">
    <source>
        <dbReference type="ARBA" id="ARBA00022917"/>
    </source>
</evidence>